<gene>
    <name evidence="1" type="ORF">HNAJ_LOCUS11573</name>
</gene>
<sequence length="136" mass="15203">MLKECHLDPPVECWRDVTGQKGPSTEWNAGGMSQDKKIHVECWRDVAGQKDPNLANLMLRQNSSSVRSLLADGIHDAAIKQLKCKESPGIHPEFLIRMGPTAKETMCFTTKSGRPVLYQTEKSRRPVSYPTNGKLP</sequence>
<dbReference type="AlphaFoldDB" id="A0A0R3TUX1"/>
<keyword evidence="2" id="KW-1185">Reference proteome</keyword>
<reference evidence="3" key="1">
    <citation type="submission" date="2017-02" db="UniProtKB">
        <authorList>
            <consortium name="WormBaseParasite"/>
        </authorList>
    </citation>
    <scope>IDENTIFICATION</scope>
</reference>
<reference evidence="1 2" key="2">
    <citation type="submission" date="2018-11" db="EMBL/GenBank/DDBJ databases">
        <authorList>
            <consortium name="Pathogen Informatics"/>
        </authorList>
    </citation>
    <scope>NUCLEOTIDE SEQUENCE [LARGE SCALE GENOMIC DNA]</scope>
</reference>
<proteinExistence type="predicted"/>
<protein>
    <submittedName>
        <fullName evidence="3">Protein kinase domain-containing protein</fullName>
    </submittedName>
</protein>
<dbReference type="EMBL" id="UZAE01013650">
    <property type="protein sequence ID" value="VDO10764.1"/>
    <property type="molecule type" value="Genomic_DNA"/>
</dbReference>
<evidence type="ECO:0000313" key="3">
    <source>
        <dbReference type="WBParaSite" id="HNAJ_0001158301-mRNA-1"/>
    </source>
</evidence>
<evidence type="ECO:0000313" key="1">
    <source>
        <dbReference type="EMBL" id="VDO10764.1"/>
    </source>
</evidence>
<dbReference type="WBParaSite" id="HNAJ_0001158301-mRNA-1">
    <property type="protein sequence ID" value="HNAJ_0001158301-mRNA-1"/>
    <property type="gene ID" value="HNAJ_0001158301"/>
</dbReference>
<name>A0A0R3TUX1_RODNA</name>
<dbReference type="Proteomes" id="UP000278807">
    <property type="component" value="Unassembled WGS sequence"/>
</dbReference>
<evidence type="ECO:0000313" key="2">
    <source>
        <dbReference type="Proteomes" id="UP000278807"/>
    </source>
</evidence>
<organism evidence="3">
    <name type="scientific">Rodentolepis nana</name>
    <name type="common">Dwarf tapeworm</name>
    <name type="synonym">Hymenolepis nana</name>
    <dbReference type="NCBI Taxonomy" id="102285"/>
    <lineage>
        <taxon>Eukaryota</taxon>
        <taxon>Metazoa</taxon>
        <taxon>Spiralia</taxon>
        <taxon>Lophotrochozoa</taxon>
        <taxon>Platyhelminthes</taxon>
        <taxon>Cestoda</taxon>
        <taxon>Eucestoda</taxon>
        <taxon>Cyclophyllidea</taxon>
        <taxon>Hymenolepididae</taxon>
        <taxon>Rodentolepis</taxon>
    </lineage>
</organism>
<dbReference type="OrthoDB" id="445826at2759"/>
<accession>A0A0R3TUX1</accession>